<evidence type="ECO:0000313" key="13">
    <source>
        <dbReference type="EMBL" id="MTR83143.1"/>
    </source>
</evidence>
<evidence type="ECO:0000256" key="3">
    <source>
        <dbReference type="ARBA" id="ARBA00023012"/>
    </source>
</evidence>
<keyword evidence="5 9" id="KW-0238">DNA-binding</keyword>
<dbReference type="Gene3D" id="6.10.250.690">
    <property type="match status" value="1"/>
</dbReference>
<dbReference type="InterPro" id="IPR001867">
    <property type="entry name" value="OmpR/PhoB-type_DNA-bd"/>
</dbReference>
<evidence type="ECO:0000313" key="15">
    <source>
        <dbReference type="Proteomes" id="UP000446657"/>
    </source>
</evidence>
<dbReference type="Gene3D" id="3.40.50.2300">
    <property type="match status" value="1"/>
</dbReference>
<evidence type="ECO:0000313" key="12">
    <source>
        <dbReference type="EMBL" id="CUM84050.1"/>
    </source>
</evidence>
<dbReference type="Proteomes" id="UP000095495">
    <property type="component" value="Unassembled WGS sequence"/>
</dbReference>
<dbReference type="GO" id="GO:0005829">
    <property type="term" value="C:cytosol"/>
    <property type="evidence" value="ECO:0007669"/>
    <property type="project" value="TreeGrafter"/>
</dbReference>
<dbReference type="RefSeq" id="WP_055261760.1">
    <property type="nucleotide sequence ID" value="NZ_CYXV01000003.1"/>
</dbReference>
<dbReference type="SMART" id="SM00862">
    <property type="entry name" value="Trans_reg_C"/>
    <property type="match status" value="1"/>
</dbReference>
<protein>
    <recommendedName>
        <fullName evidence="1">Stage 0 sporulation protein A homolog</fullName>
    </recommendedName>
</protein>
<evidence type="ECO:0000256" key="2">
    <source>
        <dbReference type="ARBA" id="ARBA00022553"/>
    </source>
</evidence>
<feature type="modified residue" description="4-aspartylphosphate" evidence="8">
    <location>
        <position position="52"/>
    </location>
</feature>
<dbReference type="InterPro" id="IPR039420">
    <property type="entry name" value="WalR-like"/>
</dbReference>
<keyword evidence="2 8" id="KW-0597">Phosphoprotein</keyword>
<dbReference type="CDD" id="cd00383">
    <property type="entry name" value="trans_reg_C"/>
    <property type="match status" value="1"/>
</dbReference>
<dbReference type="SUPFAM" id="SSF52172">
    <property type="entry name" value="CheY-like"/>
    <property type="match status" value="1"/>
</dbReference>
<organism evidence="12 14">
    <name type="scientific">Roseburia faecis</name>
    <dbReference type="NCBI Taxonomy" id="301302"/>
    <lineage>
        <taxon>Bacteria</taxon>
        <taxon>Bacillati</taxon>
        <taxon>Bacillota</taxon>
        <taxon>Clostridia</taxon>
        <taxon>Lachnospirales</taxon>
        <taxon>Lachnospiraceae</taxon>
        <taxon>Roseburia</taxon>
    </lineage>
</organism>
<dbReference type="GO" id="GO:0000156">
    <property type="term" value="F:phosphorelay response regulator activity"/>
    <property type="evidence" value="ECO:0007669"/>
    <property type="project" value="TreeGrafter"/>
</dbReference>
<evidence type="ECO:0000256" key="7">
    <source>
        <dbReference type="ARBA" id="ARBA00024867"/>
    </source>
</evidence>
<evidence type="ECO:0000256" key="5">
    <source>
        <dbReference type="ARBA" id="ARBA00023125"/>
    </source>
</evidence>
<reference evidence="13 15" key="2">
    <citation type="journal article" date="2019" name="Nat. Med.">
        <title>A library of human gut bacterial isolates paired with longitudinal multiomics data enables mechanistic microbiome research.</title>
        <authorList>
            <person name="Poyet M."/>
            <person name="Groussin M."/>
            <person name="Gibbons S.M."/>
            <person name="Avila-Pacheco J."/>
            <person name="Jiang X."/>
            <person name="Kearney S.M."/>
            <person name="Perrotta A.R."/>
            <person name="Berdy B."/>
            <person name="Zhao S."/>
            <person name="Lieberman T.D."/>
            <person name="Swanson P.K."/>
            <person name="Smith M."/>
            <person name="Roesemann S."/>
            <person name="Alexander J.E."/>
            <person name="Rich S.A."/>
            <person name="Livny J."/>
            <person name="Vlamakis H."/>
            <person name="Clish C."/>
            <person name="Bullock K."/>
            <person name="Deik A."/>
            <person name="Scott J."/>
            <person name="Pierce K.A."/>
            <person name="Xavier R.J."/>
            <person name="Alm E.J."/>
        </authorList>
    </citation>
    <scope>NUCLEOTIDE SEQUENCE [LARGE SCALE GENOMIC DNA]</scope>
    <source>
        <strain evidence="13 15">BIOML-A1</strain>
    </source>
</reference>
<dbReference type="PROSITE" id="PS51755">
    <property type="entry name" value="OMPR_PHOB"/>
    <property type="match status" value="1"/>
</dbReference>
<sequence length="224" mass="25990">MYKILIVEDDIDLKEGLEFALKEDGYEVLVAETKKDAIICYKSHNFDLVLMDCNLPDGSGFELCTDIRQNSNVAILMLTARDGELDEVKALNLGVDDYMKKPFSLAVLKARIRNLLRRKDADNFIESNGVRINTTNNTIHMNEIEIDVTAVEYKLLRYLMENKDQVLSKEQILSYIWDAEEKYVDDNIVSVNIRRLRIKIEEEPSQPKYIKTVHGMGYIWKTKF</sequence>
<keyword evidence="4" id="KW-0805">Transcription regulation</keyword>
<evidence type="ECO:0000256" key="8">
    <source>
        <dbReference type="PROSITE-ProRule" id="PRU00169"/>
    </source>
</evidence>
<evidence type="ECO:0000256" key="9">
    <source>
        <dbReference type="PROSITE-ProRule" id="PRU01091"/>
    </source>
</evidence>
<comment type="function">
    <text evidence="7">May play the central regulatory role in sporulation. It may be an element of the effector pathway responsible for the activation of sporulation genes in response to nutritional stress. Spo0A may act in concert with spo0H (a sigma factor) to control the expression of some genes that are critical to the sporulation process.</text>
</comment>
<evidence type="ECO:0000259" key="11">
    <source>
        <dbReference type="PROSITE" id="PS51755"/>
    </source>
</evidence>
<proteinExistence type="predicted"/>
<dbReference type="EMBL" id="CYXV01000003">
    <property type="protein sequence ID" value="CUM84050.1"/>
    <property type="molecule type" value="Genomic_DNA"/>
</dbReference>
<reference evidence="12 14" key="1">
    <citation type="submission" date="2015-09" db="EMBL/GenBank/DDBJ databases">
        <authorList>
            <consortium name="Pathogen Informatics"/>
        </authorList>
    </citation>
    <scope>NUCLEOTIDE SEQUENCE [LARGE SCALE GENOMIC DNA]</scope>
    <source>
        <strain evidence="12 14">2789STDY5608863</strain>
    </source>
</reference>
<dbReference type="Gene3D" id="1.10.10.10">
    <property type="entry name" value="Winged helix-like DNA-binding domain superfamily/Winged helix DNA-binding domain"/>
    <property type="match status" value="1"/>
</dbReference>
<dbReference type="EMBL" id="WNAL01000054">
    <property type="protein sequence ID" value="MTR83143.1"/>
    <property type="molecule type" value="Genomic_DNA"/>
</dbReference>
<dbReference type="AlphaFoldDB" id="A0A173S197"/>
<evidence type="ECO:0000313" key="14">
    <source>
        <dbReference type="Proteomes" id="UP000095495"/>
    </source>
</evidence>
<gene>
    <name evidence="12" type="primary">regX3_1</name>
    <name evidence="12" type="ORF">ERS852420_01031</name>
    <name evidence="13" type="ORF">GMD30_16015</name>
</gene>
<dbReference type="SMART" id="SM00448">
    <property type="entry name" value="REC"/>
    <property type="match status" value="1"/>
</dbReference>
<feature type="DNA-binding region" description="OmpR/PhoB-type" evidence="9">
    <location>
        <begin position="122"/>
        <end position="222"/>
    </location>
</feature>
<dbReference type="PANTHER" id="PTHR48111">
    <property type="entry name" value="REGULATOR OF RPOS"/>
    <property type="match status" value="1"/>
</dbReference>
<dbReference type="InterPro" id="IPR011006">
    <property type="entry name" value="CheY-like_superfamily"/>
</dbReference>
<evidence type="ECO:0000256" key="6">
    <source>
        <dbReference type="ARBA" id="ARBA00023163"/>
    </source>
</evidence>
<feature type="domain" description="OmpR/PhoB-type" evidence="11">
    <location>
        <begin position="122"/>
        <end position="222"/>
    </location>
</feature>
<keyword evidence="6" id="KW-0804">Transcription</keyword>
<dbReference type="Pfam" id="PF00072">
    <property type="entry name" value="Response_reg"/>
    <property type="match status" value="1"/>
</dbReference>
<evidence type="ECO:0000259" key="10">
    <source>
        <dbReference type="PROSITE" id="PS50110"/>
    </source>
</evidence>
<dbReference type="PANTHER" id="PTHR48111:SF40">
    <property type="entry name" value="PHOSPHATE REGULON TRANSCRIPTIONAL REGULATORY PROTEIN PHOB"/>
    <property type="match status" value="1"/>
</dbReference>
<feature type="domain" description="Response regulatory" evidence="10">
    <location>
        <begin position="3"/>
        <end position="116"/>
    </location>
</feature>
<keyword evidence="3" id="KW-0902">Two-component regulatory system</keyword>
<accession>A0A173S197</accession>
<dbReference type="Proteomes" id="UP000446657">
    <property type="component" value="Unassembled WGS sequence"/>
</dbReference>
<evidence type="ECO:0000256" key="1">
    <source>
        <dbReference type="ARBA" id="ARBA00018672"/>
    </source>
</evidence>
<dbReference type="Pfam" id="PF00486">
    <property type="entry name" value="Trans_reg_C"/>
    <property type="match status" value="1"/>
</dbReference>
<dbReference type="GO" id="GO:0000976">
    <property type="term" value="F:transcription cis-regulatory region binding"/>
    <property type="evidence" value="ECO:0007669"/>
    <property type="project" value="TreeGrafter"/>
</dbReference>
<dbReference type="InterPro" id="IPR001789">
    <property type="entry name" value="Sig_transdc_resp-reg_receiver"/>
</dbReference>
<dbReference type="GO" id="GO:0032993">
    <property type="term" value="C:protein-DNA complex"/>
    <property type="evidence" value="ECO:0007669"/>
    <property type="project" value="TreeGrafter"/>
</dbReference>
<dbReference type="PROSITE" id="PS50110">
    <property type="entry name" value="RESPONSE_REGULATORY"/>
    <property type="match status" value="1"/>
</dbReference>
<evidence type="ECO:0000256" key="4">
    <source>
        <dbReference type="ARBA" id="ARBA00023015"/>
    </source>
</evidence>
<dbReference type="InterPro" id="IPR036388">
    <property type="entry name" value="WH-like_DNA-bd_sf"/>
</dbReference>
<name>A0A173S197_9FIRM</name>
<dbReference type="GO" id="GO:0006355">
    <property type="term" value="P:regulation of DNA-templated transcription"/>
    <property type="evidence" value="ECO:0007669"/>
    <property type="project" value="InterPro"/>
</dbReference>